<dbReference type="InterPro" id="IPR058063">
    <property type="entry name" value="FFLEE_fam"/>
</dbReference>
<dbReference type="AlphaFoldDB" id="A0A6B3SM26"/>
<dbReference type="Pfam" id="PF26621">
    <property type="entry name" value="DUF8198"/>
    <property type="match status" value="1"/>
</dbReference>
<dbReference type="InterPro" id="IPR058511">
    <property type="entry name" value="DUF8198"/>
</dbReference>
<dbReference type="EMBL" id="JAAIVB010000038">
    <property type="protein sequence ID" value="NEX61823.1"/>
    <property type="molecule type" value="Genomic_DNA"/>
</dbReference>
<accession>A0A6B3SM26</accession>
<dbReference type="NCBIfam" id="NF047641">
    <property type="entry name" value="FFLEE_fam"/>
    <property type="match status" value="1"/>
</dbReference>
<gene>
    <name evidence="2" type="ORF">G3574_12095</name>
</gene>
<dbReference type="Proteomes" id="UP000482155">
    <property type="component" value="Unassembled WGS sequence"/>
</dbReference>
<organism evidence="2 3">
    <name type="scientific">Noviherbaspirillum galbum</name>
    <dbReference type="NCBI Taxonomy" id="2709383"/>
    <lineage>
        <taxon>Bacteria</taxon>
        <taxon>Pseudomonadati</taxon>
        <taxon>Pseudomonadota</taxon>
        <taxon>Betaproteobacteria</taxon>
        <taxon>Burkholderiales</taxon>
        <taxon>Oxalobacteraceae</taxon>
        <taxon>Noviherbaspirillum</taxon>
    </lineage>
</organism>
<keyword evidence="3" id="KW-1185">Reference proteome</keyword>
<name>A0A6B3SM26_9BURK</name>
<evidence type="ECO:0000313" key="3">
    <source>
        <dbReference type="Proteomes" id="UP000482155"/>
    </source>
</evidence>
<feature type="domain" description="DUF8198" evidence="1">
    <location>
        <begin position="21"/>
        <end position="228"/>
    </location>
</feature>
<evidence type="ECO:0000259" key="1">
    <source>
        <dbReference type="Pfam" id="PF26621"/>
    </source>
</evidence>
<evidence type="ECO:0000313" key="2">
    <source>
        <dbReference type="EMBL" id="NEX61823.1"/>
    </source>
</evidence>
<proteinExistence type="predicted"/>
<dbReference type="RefSeq" id="WP_163963440.1">
    <property type="nucleotide sequence ID" value="NZ_JAAIVB010000038.1"/>
</dbReference>
<comment type="caution">
    <text evidence="2">The sequence shown here is derived from an EMBL/GenBank/DDBJ whole genome shotgun (WGS) entry which is preliminary data.</text>
</comment>
<reference evidence="2 3" key="1">
    <citation type="submission" date="2020-02" db="EMBL/GenBank/DDBJ databases">
        <authorList>
            <person name="Kim M.K."/>
        </authorList>
    </citation>
    <scope>NUCLEOTIDE SEQUENCE [LARGE SCALE GENOMIC DNA]</scope>
    <source>
        <strain evidence="2 3">17J57-3</strain>
    </source>
</reference>
<sequence>MDKSVLVERLRGDLRNVMVERQRSAADPALQEARHALKRFQVERMTRTHADLLASPATHDAARFFLDDLYGPVDMSQRDANLERIVPTMERLLPPAALETIAEAIALDALSERLDGDMAAALGANFSGEDYLRAYLNVTSHADRVQQIDYIEKLGTALCQLIRVPMIGTLLGMMRRPAKMANLAELHLFLERGWKAFKGMRDPAGFVDTIVQRERRLLEKICAGGASPADLGME</sequence>
<protein>
    <recommendedName>
        <fullName evidence="1">DUF8198 domain-containing protein</fullName>
    </recommendedName>
</protein>